<feature type="domain" description="Reverse transcriptase RNase H-like" evidence="7">
    <location>
        <begin position="2"/>
        <end position="48"/>
    </location>
</feature>
<evidence type="ECO:0000256" key="2">
    <source>
        <dbReference type="ARBA" id="ARBA00022695"/>
    </source>
</evidence>
<accession>A0A371IC05</accession>
<evidence type="ECO:0000259" key="7">
    <source>
        <dbReference type="Pfam" id="PF17917"/>
    </source>
</evidence>
<keyword evidence="4" id="KW-0255">Endonuclease</keyword>
<dbReference type="GO" id="GO:0004519">
    <property type="term" value="F:endonuclease activity"/>
    <property type="evidence" value="ECO:0007669"/>
    <property type="project" value="UniProtKB-KW"/>
</dbReference>
<keyword evidence="3" id="KW-0540">Nuclease</keyword>
<gene>
    <name evidence="8" type="ORF">CR513_02675</name>
</gene>
<evidence type="ECO:0000256" key="5">
    <source>
        <dbReference type="ARBA" id="ARBA00022801"/>
    </source>
</evidence>
<dbReference type="EMBL" id="QJKJ01000454">
    <property type="protein sequence ID" value="RDY12520.1"/>
    <property type="molecule type" value="Genomic_DNA"/>
</dbReference>
<dbReference type="GO" id="GO:0016787">
    <property type="term" value="F:hydrolase activity"/>
    <property type="evidence" value="ECO:0007669"/>
    <property type="project" value="UniProtKB-KW"/>
</dbReference>
<dbReference type="Proteomes" id="UP000257109">
    <property type="component" value="Unassembled WGS sequence"/>
</dbReference>
<protein>
    <recommendedName>
        <fullName evidence="7">Reverse transcriptase RNase H-like domain-containing protein</fullName>
    </recommendedName>
</protein>
<name>A0A371IC05_MUCPR</name>
<dbReference type="AlphaFoldDB" id="A0A371IC05"/>
<keyword evidence="2" id="KW-0548">Nucleotidyltransferase</keyword>
<dbReference type="OrthoDB" id="1430787at2759"/>
<reference evidence="8" key="1">
    <citation type="submission" date="2018-05" db="EMBL/GenBank/DDBJ databases">
        <title>Draft genome of Mucuna pruriens seed.</title>
        <authorList>
            <person name="Nnadi N.E."/>
            <person name="Vos R."/>
            <person name="Hasami M.H."/>
            <person name="Devisetty U.K."/>
            <person name="Aguiy J.C."/>
        </authorList>
    </citation>
    <scope>NUCLEOTIDE SEQUENCE [LARGE SCALE GENOMIC DNA]</scope>
    <source>
        <strain evidence="8">JCA_2017</strain>
    </source>
</reference>
<evidence type="ECO:0000256" key="1">
    <source>
        <dbReference type="ARBA" id="ARBA00022679"/>
    </source>
</evidence>
<keyword evidence="6" id="KW-0695">RNA-directed DNA polymerase</keyword>
<proteinExistence type="predicted"/>
<keyword evidence="1" id="KW-0808">Transferase</keyword>
<keyword evidence="9" id="KW-1185">Reference proteome</keyword>
<keyword evidence="5" id="KW-0378">Hydrolase</keyword>
<evidence type="ECO:0000313" key="9">
    <source>
        <dbReference type="Proteomes" id="UP000257109"/>
    </source>
</evidence>
<dbReference type="Pfam" id="PF17917">
    <property type="entry name" value="RT_RNaseH"/>
    <property type="match status" value="1"/>
</dbReference>
<evidence type="ECO:0000256" key="3">
    <source>
        <dbReference type="ARBA" id="ARBA00022722"/>
    </source>
</evidence>
<evidence type="ECO:0000256" key="6">
    <source>
        <dbReference type="ARBA" id="ARBA00022918"/>
    </source>
</evidence>
<evidence type="ECO:0000313" key="8">
    <source>
        <dbReference type="EMBL" id="RDY12520.1"/>
    </source>
</evidence>
<feature type="non-terminal residue" evidence="8">
    <location>
        <position position="1"/>
    </location>
</feature>
<dbReference type="InterPro" id="IPR043502">
    <property type="entry name" value="DNA/RNA_pol_sf"/>
</dbReference>
<comment type="caution">
    <text evidence="8">The sequence shown here is derived from an EMBL/GenBank/DDBJ whole genome shotgun (WGS) entry which is preliminary data.</text>
</comment>
<organism evidence="8 9">
    <name type="scientific">Mucuna pruriens</name>
    <name type="common">Velvet bean</name>
    <name type="synonym">Dolichos pruriens</name>
    <dbReference type="NCBI Taxonomy" id="157652"/>
    <lineage>
        <taxon>Eukaryota</taxon>
        <taxon>Viridiplantae</taxon>
        <taxon>Streptophyta</taxon>
        <taxon>Embryophyta</taxon>
        <taxon>Tracheophyta</taxon>
        <taxon>Spermatophyta</taxon>
        <taxon>Magnoliopsida</taxon>
        <taxon>eudicotyledons</taxon>
        <taxon>Gunneridae</taxon>
        <taxon>Pentapetalae</taxon>
        <taxon>rosids</taxon>
        <taxon>fabids</taxon>
        <taxon>Fabales</taxon>
        <taxon>Fabaceae</taxon>
        <taxon>Papilionoideae</taxon>
        <taxon>50 kb inversion clade</taxon>
        <taxon>NPAAA clade</taxon>
        <taxon>indigoferoid/millettioid clade</taxon>
        <taxon>Phaseoleae</taxon>
        <taxon>Mucuna</taxon>
    </lineage>
</organism>
<evidence type="ECO:0000256" key="4">
    <source>
        <dbReference type="ARBA" id="ARBA00022759"/>
    </source>
</evidence>
<dbReference type="SUPFAM" id="SSF56672">
    <property type="entry name" value="DNA/RNA polymerases"/>
    <property type="match status" value="1"/>
</dbReference>
<sequence>MEKELLPIVFALDKFRAYLLDSKVIIFSDHATLKYLLKKRDAKSRLIWSSILKLKIKRIKGKVDLVPIRDDFPDEQLLLVAHDQSWFVDICNFFVASTFSPGASKYYKEKIQSDAKYYIWDNPYIWRCCNERVFWILRAGQSPIFAILHLEVATMDPPEWPEKYLNVDSIGPLFFEMCTNLSRPTNSVKRPEWK</sequence>
<dbReference type="InterPro" id="IPR041373">
    <property type="entry name" value="RT_RNaseH"/>
</dbReference>
<dbReference type="GO" id="GO:0003964">
    <property type="term" value="F:RNA-directed DNA polymerase activity"/>
    <property type="evidence" value="ECO:0007669"/>
    <property type="project" value="UniProtKB-KW"/>
</dbReference>